<dbReference type="GO" id="GO:0005634">
    <property type="term" value="C:nucleus"/>
    <property type="evidence" value="ECO:0007669"/>
    <property type="project" value="UniProtKB-SubCell"/>
</dbReference>
<proteinExistence type="predicted"/>
<dbReference type="GO" id="GO:0008270">
    <property type="term" value="F:zinc ion binding"/>
    <property type="evidence" value="ECO:0007669"/>
    <property type="project" value="UniProtKB-KW"/>
</dbReference>
<evidence type="ECO:0000256" key="3">
    <source>
        <dbReference type="ARBA" id="ARBA00022771"/>
    </source>
</evidence>
<keyword evidence="4" id="KW-0862">Zinc</keyword>
<feature type="domain" description="HTH CENPB-type" evidence="9">
    <location>
        <begin position="548"/>
        <end position="625"/>
    </location>
</feature>
<comment type="subcellular location">
    <subcellularLocation>
        <location evidence="1">Nucleus</location>
    </subcellularLocation>
</comment>
<dbReference type="SUPFAM" id="SSF57667">
    <property type="entry name" value="beta-beta-alpha zinc fingers"/>
    <property type="match status" value="2"/>
</dbReference>
<keyword evidence="6" id="KW-0539">Nucleus</keyword>
<dbReference type="Proteomes" id="UP000494256">
    <property type="component" value="Unassembled WGS sequence"/>
</dbReference>
<dbReference type="AlphaFoldDB" id="A0A8S1AZ68"/>
<dbReference type="Pfam" id="PF02892">
    <property type="entry name" value="zf-BED"/>
    <property type="match status" value="2"/>
</dbReference>
<dbReference type="Pfam" id="PF05225">
    <property type="entry name" value="HTH_psq"/>
    <property type="match status" value="1"/>
</dbReference>
<dbReference type="InterPro" id="IPR006600">
    <property type="entry name" value="HTH_CenpB_DNA-bd_dom"/>
</dbReference>
<dbReference type="SMART" id="SM00614">
    <property type="entry name" value="ZnF_BED"/>
    <property type="match status" value="2"/>
</dbReference>
<keyword evidence="5" id="KW-0238">DNA-binding</keyword>
<dbReference type="InterPro" id="IPR013087">
    <property type="entry name" value="Znf_C2H2_type"/>
</dbReference>
<keyword evidence="3 7" id="KW-0863">Zinc-finger</keyword>
<dbReference type="SMART" id="SM00355">
    <property type="entry name" value="ZnF_C2H2"/>
    <property type="match status" value="4"/>
</dbReference>
<dbReference type="EMBL" id="CADEBD010000348">
    <property type="protein sequence ID" value="CAB3250321.1"/>
    <property type="molecule type" value="Genomic_DNA"/>
</dbReference>
<dbReference type="InterPro" id="IPR009057">
    <property type="entry name" value="Homeodomain-like_sf"/>
</dbReference>
<evidence type="ECO:0000256" key="6">
    <source>
        <dbReference type="ARBA" id="ARBA00023242"/>
    </source>
</evidence>
<evidence type="ECO:0000259" key="8">
    <source>
        <dbReference type="PROSITE" id="PS50808"/>
    </source>
</evidence>
<protein>
    <recommendedName>
        <fullName evidence="12">BED-type domain-containing protein</fullName>
    </recommendedName>
</protein>
<organism evidence="10 11">
    <name type="scientific">Arctia plantaginis</name>
    <name type="common">Wood tiger moth</name>
    <name type="synonym">Phalaena plantaginis</name>
    <dbReference type="NCBI Taxonomy" id="874455"/>
    <lineage>
        <taxon>Eukaryota</taxon>
        <taxon>Metazoa</taxon>
        <taxon>Ecdysozoa</taxon>
        <taxon>Arthropoda</taxon>
        <taxon>Hexapoda</taxon>
        <taxon>Insecta</taxon>
        <taxon>Pterygota</taxon>
        <taxon>Neoptera</taxon>
        <taxon>Endopterygota</taxon>
        <taxon>Lepidoptera</taxon>
        <taxon>Glossata</taxon>
        <taxon>Ditrysia</taxon>
        <taxon>Noctuoidea</taxon>
        <taxon>Erebidae</taxon>
        <taxon>Arctiinae</taxon>
        <taxon>Arctia</taxon>
    </lineage>
</organism>
<dbReference type="GO" id="GO:0003677">
    <property type="term" value="F:DNA binding"/>
    <property type="evidence" value="ECO:0007669"/>
    <property type="project" value="UniProtKB-KW"/>
</dbReference>
<evidence type="ECO:0000259" key="9">
    <source>
        <dbReference type="PROSITE" id="PS51253"/>
    </source>
</evidence>
<dbReference type="InterPro" id="IPR007889">
    <property type="entry name" value="HTH_Psq"/>
</dbReference>
<evidence type="ECO:0000256" key="7">
    <source>
        <dbReference type="PROSITE-ProRule" id="PRU00027"/>
    </source>
</evidence>
<evidence type="ECO:0000256" key="5">
    <source>
        <dbReference type="ARBA" id="ARBA00023125"/>
    </source>
</evidence>
<reference evidence="10 11" key="1">
    <citation type="submission" date="2020-04" db="EMBL/GenBank/DDBJ databases">
        <authorList>
            <person name="Wallbank WR R."/>
            <person name="Pardo Diaz C."/>
            <person name="Kozak K."/>
            <person name="Martin S."/>
            <person name="Jiggins C."/>
            <person name="Moest M."/>
            <person name="Warren A I."/>
            <person name="Byers J.R.P. K."/>
            <person name="Montejo-Kovacevich G."/>
            <person name="Yen C E."/>
        </authorList>
    </citation>
    <scope>NUCLEOTIDE SEQUENCE [LARGE SCALE GENOMIC DNA]</scope>
</reference>
<feature type="domain" description="BED-type" evidence="8">
    <location>
        <begin position="278"/>
        <end position="329"/>
    </location>
</feature>
<dbReference type="SUPFAM" id="SSF46689">
    <property type="entry name" value="Homeodomain-like"/>
    <property type="match status" value="1"/>
</dbReference>
<sequence length="628" mass="72694">MAVIENSCRHDLTEIPRKNGKLVRRRCVICYAKRKAEGSPLKAKQVNTECLECGKGKLIQMSTGATLMAYDGFTFWKECRKHLNDGGLINWYCSSKRQCNCKVFYCTIYSGDDFVQCVPTKKGHQILFKGYTYVFKNEQLPEWTSIYFLKVSNDEIKCNLCDINLKVDEKSLELLEHLKTMHKDVYDLHKDNPEATVGFRIEFLHLNMLKDDVDPKTQPVILGEVCEATTEPIIDDETAIQLSSEKADEIIQKDVDTSMHYVLIDNSKKKTRESTGPRKRSWVWKYFDKLSNIIYRCRLCNVVLSIKGCNSNNMNRHVRTRHPLVFKSEVTKRERVDSVHVITSEMDTPYAIKTEEIYASDKDYEEISESPSQKLRRSWIWSYFDRVSSTQAQCKLCKRHICHGGNATGNMNRHLKMIHKKTACSYDQSLTTWVWKVFEDSDDDFYTCKICQFKCLKHTDIEKSMEAILNHLKVEHGVVSGDQIITGKFSRINSSERKRRGAGWSQEDLVKALHDIGSGQISQNAAAIKYNIPRRTLRNHLKTGSTEKIIGRKAIFTEKQEREFAESIKKNTSKGTPLTPKMIRQQAFLYCKRHNIKNNFNNKTSMAGRAWLERFLERNINIPAVVKH</sequence>
<evidence type="ECO:0000256" key="2">
    <source>
        <dbReference type="ARBA" id="ARBA00022723"/>
    </source>
</evidence>
<keyword evidence="2" id="KW-0479">Metal-binding</keyword>
<evidence type="ECO:0000256" key="4">
    <source>
        <dbReference type="ARBA" id="ARBA00022833"/>
    </source>
</evidence>
<feature type="domain" description="BED-type" evidence="8">
    <location>
        <begin position="375"/>
        <end position="426"/>
    </location>
</feature>
<dbReference type="InterPro" id="IPR003656">
    <property type="entry name" value="Znf_BED"/>
</dbReference>
<evidence type="ECO:0000256" key="1">
    <source>
        <dbReference type="ARBA" id="ARBA00004123"/>
    </source>
</evidence>
<comment type="caution">
    <text evidence="10">The sequence shown here is derived from an EMBL/GenBank/DDBJ whole genome shotgun (WGS) entry which is preliminary data.</text>
</comment>
<gene>
    <name evidence="10" type="ORF">APLA_LOCUS13053</name>
</gene>
<dbReference type="OrthoDB" id="7490114at2759"/>
<name>A0A8S1AZ68_ARCPL</name>
<accession>A0A8S1AZ68</accession>
<evidence type="ECO:0000313" key="11">
    <source>
        <dbReference type="Proteomes" id="UP000494256"/>
    </source>
</evidence>
<dbReference type="Pfam" id="PF03221">
    <property type="entry name" value="HTH_Tnp_Tc5"/>
    <property type="match status" value="1"/>
</dbReference>
<dbReference type="InterPro" id="IPR036236">
    <property type="entry name" value="Znf_C2H2_sf"/>
</dbReference>
<dbReference type="Gene3D" id="1.10.10.60">
    <property type="entry name" value="Homeodomain-like"/>
    <property type="match status" value="1"/>
</dbReference>
<dbReference type="PROSITE" id="PS50808">
    <property type="entry name" value="ZF_BED"/>
    <property type="match status" value="2"/>
</dbReference>
<evidence type="ECO:0008006" key="12">
    <source>
        <dbReference type="Google" id="ProtNLM"/>
    </source>
</evidence>
<evidence type="ECO:0000313" key="10">
    <source>
        <dbReference type="EMBL" id="CAB3250321.1"/>
    </source>
</evidence>
<dbReference type="PROSITE" id="PS51253">
    <property type="entry name" value="HTH_CENPB"/>
    <property type="match status" value="1"/>
</dbReference>